<feature type="region of interest" description="Disordered" evidence="1">
    <location>
        <begin position="49"/>
        <end position="68"/>
    </location>
</feature>
<comment type="caution">
    <text evidence="2">The sequence shown here is derived from an EMBL/GenBank/DDBJ whole genome shotgun (WGS) entry which is preliminary data.</text>
</comment>
<accession>A0ABQ2L3Y6</accession>
<dbReference type="Proteomes" id="UP000658127">
    <property type="component" value="Unassembled WGS sequence"/>
</dbReference>
<evidence type="ECO:0000256" key="1">
    <source>
        <dbReference type="SAM" id="MobiDB-lite"/>
    </source>
</evidence>
<organism evidence="2 3">
    <name type="scientific">Nocardia rhizosphaerihabitans</name>
    <dbReference type="NCBI Taxonomy" id="1691570"/>
    <lineage>
        <taxon>Bacteria</taxon>
        <taxon>Bacillati</taxon>
        <taxon>Actinomycetota</taxon>
        <taxon>Actinomycetes</taxon>
        <taxon>Mycobacteriales</taxon>
        <taxon>Nocardiaceae</taxon>
        <taxon>Nocardia</taxon>
    </lineage>
</organism>
<evidence type="ECO:0000313" key="3">
    <source>
        <dbReference type="Proteomes" id="UP000658127"/>
    </source>
</evidence>
<proteinExistence type="predicted"/>
<sequence length="68" mass="6290">MTTVSAVPPAAGVTVALPGSVTASGVDLGAPVGGAVLDESAPRWALRPVAPGSAGSAAGLFSSVGSDT</sequence>
<feature type="compositionally biased region" description="Low complexity" evidence="1">
    <location>
        <begin position="50"/>
        <end position="68"/>
    </location>
</feature>
<name>A0ABQ2L3Y6_9NOCA</name>
<keyword evidence="3" id="KW-1185">Reference proteome</keyword>
<dbReference type="EMBL" id="BMNE01000012">
    <property type="protein sequence ID" value="GGN99168.1"/>
    <property type="molecule type" value="Genomic_DNA"/>
</dbReference>
<reference evidence="3" key="1">
    <citation type="journal article" date="2019" name="Int. J. Syst. Evol. Microbiol.">
        <title>The Global Catalogue of Microorganisms (GCM) 10K type strain sequencing project: providing services to taxonomists for standard genome sequencing and annotation.</title>
        <authorList>
            <consortium name="The Broad Institute Genomics Platform"/>
            <consortium name="The Broad Institute Genome Sequencing Center for Infectious Disease"/>
            <person name="Wu L."/>
            <person name="Ma J."/>
        </authorList>
    </citation>
    <scope>NUCLEOTIDE SEQUENCE [LARGE SCALE GENOMIC DNA]</scope>
    <source>
        <strain evidence="3">CGMCC 4.7329</strain>
    </source>
</reference>
<dbReference type="RefSeq" id="WP_189034488.1">
    <property type="nucleotide sequence ID" value="NZ_BMNE01000012.1"/>
</dbReference>
<gene>
    <name evidence="2" type="ORF">GCM10011610_66840</name>
</gene>
<evidence type="ECO:0000313" key="2">
    <source>
        <dbReference type="EMBL" id="GGN99168.1"/>
    </source>
</evidence>
<protein>
    <submittedName>
        <fullName evidence="2">Uncharacterized protein</fullName>
    </submittedName>
</protein>